<dbReference type="GO" id="GO:0002098">
    <property type="term" value="P:tRNA wobble uridine modification"/>
    <property type="evidence" value="ECO:0007669"/>
    <property type="project" value="InterPro"/>
</dbReference>
<dbReference type="UniPathway" id="UPA00988"/>
<gene>
    <name evidence="3" type="ORF">BBK36DRAFT_1165070</name>
</gene>
<organism evidence="3 4">
    <name type="scientific">Trichoderma citrinoviride</name>
    <dbReference type="NCBI Taxonomy" id="58853"/>
    <lineage>
        <taxon>Eukaryota</taxon>
        <taxon>Fungi</taxon>
        <taxon>Dikarya</taxon>
        <taxon>Ascomycota</taxon>
        <taxon>Pezizomycotina</taxon>
        <taxon>Sordariomycetes</taxon>
        <taxon>Hypocreomycetidae</taxon>
        <taxon>Hypocreales</taxon>
        <taxon>Hypocreaceae</taxon>
        <taxon>Trichoderma</taxon>
    </lineage>
</organism>
<dbReference type="Proteomes" id="UP000241546">
    <property type="component" value="Unassembled WGS sequence"/>
</dbReference>
<comment type="pathway">
    <text evidence="1">tRNA modification; 5-methoxycarbonylmethyl-2-thiouridine-tRNA biosynthesis.</text>
</comment>
<dbReference type="PANTHER" id="PTHR16184">
    <property type="entry name" value="ELONGATOR COMPLEX PROTEIN 6"/>
    <property type="match status" value="1"/>
</dbReference>
<dbReference type="InterPro" id="IPR027417">
    <property type="entry name" value="P-loop_NTPase"/>
</dbReference>
<dbReference type="Pfam" id="PF09807">
    <property type="entry name" value="ELP6"/>
    <property type="match status" value="1"/>
</dbReference>
<evidence type="ECO:0008006" key="5">
    <source>
        <dbReference type="Google" id="ProtNLM"/>
    </source>
</evidence>
<evidence type="ECO:0000256" key="2">
    <source>
        <dbReference type="ARBA" id="ARBA00008837"/>
    </source>
</evidence>
<proteinExistence type="inferred from homology"/>
<dbReference type="Gene3D" id="3.40.50.300">
    <property type="entry name" value="P-loop containing nucleotide triphosphate hydrolases"/>
    <property type="match status" value="1"/>
</dbReference>
<name>A0A2T4BMK3_9HYPO</name>
<dbReference type="CDD" id="cd19495">
    <property type="entry name" value="Elp6"/>
    <property type="match status" value="1"/>
</dbReference>
<dbReference type="InterPro" id="IPR018627">
    <property type="entry name" value="ELP6"/>
</dbReference>
<dbReference type="EMBL" id="KZ680207">
    <property type="protein sequence ID" value="PTB70547.1"/>
    <property type="molecule type" value="Genomic_DNA"/>
</dbReference>
<dbReference type="AlphaFoldDB" id="A0A2T4BMK3"/>
<evidence type="ECO:0000313" key="3">
    <source>
        <dbReference type="EMBL" id="PTB70547.1"/>
    </source>
</evidence>
<sequence>MSRKIPPLLEPYLGLPEEASLIVLTNIMGATSNWLVLRYLYSILQGRGIGGDEAGTDSGVVLVSFMRDLTFWREGASRLGLDLDGLSRAGKFSFVDGLTGLLSGGQGSEATADKGRILKSGKLEGVRRGIEAAIGDVRSSSKILIVDQLDELLAISGEDDVTALALEGMLLSLRERVHATILALSADDALLRAQTTSLERSHAALVLAQAHAADLVLSLRMLDTGVAKDVSGVVRIAVRKEERGEDAEYLYHVGADGNVKVFERGT</sequence>
<accession>A0A2T4BMK3</accession>
<comment type="similarity">
    <text evidence="2">Belongs to the ELP6 family.</text>
</comment>
<evidence type="ECO:0000256" key="1">
    <source>
        <dbReference type="ARBA" id="ARBA00005043"/>
    </source>
</evidence>
<dbReference type="PANTHER" id="PTHR16184:SF6">
    <property type="entry name" value="ELONGATOR COMPLEX PROTEIN 6"/>
    <property type="match status" value="1"/>
</dbReference>
<dbReference type="GeneID" id="36602851"/>
<dbReference type="GO" id="GO:0033588">
    <property type="term" value="C:elongator holoenzyme complex"/>
    <property type="evidence" value="ECO:0007669"/>
    <property type="project" value="InterPro"/>
</dbReference>
<dbReference type="RefSeq" id="XP_024753867.1">
    <property type="nucleotide sequence ID" value="XM_024894733.1"/>
</dbReference>
<keyword evidence="4" id="KW-1185">Reference proteome</keyword>
<evidence type="ECO:0000313" key="4">
    <source>
        <dbReference type="Proteomes" id="UP000241546"/>
    </source>
</evidence>
<dbReference type="OrthoDB" id="9995306at2759"/>
<reference evidence="4" key="1">
    <citation type="submission" date="2016-07" db="EMBL/GenBank/DDBJ databases">
        <title>Multiple horizontal gene transfer events from other fungi enriched the ability of initially mycotrophic Trichoderma (Ascomycota) to feed on dead plant biomass.</title>
        <authorList>
            <consortium name="DOE Joint Genome Institute"/>
            <person name="Atanasova L."/>
            <person name="Chenthamara K."/>
            <person name="Zhang J."/>
            <person name="Grujic M."/>
            <person name="Henrissat B."/>
            <person name="Kuo A."/>
            <person name="Aerts A."/>
            <person name="Salamov A."/>
            <person name="Lipzen A."/>
            <person name="Labutti K."/>
            <person name="Barry K."/>
            <person name="Miao Y."/>
            <person name="Rahimi M.J."/>
            <person name="Shen Q."/>
            <person name="Grigoriev I.V."/>
            <person name="Kubicek C.P."/>
            <person name="Druzhinina I.S."/>
        </authorList>
    </citation>
    <scope>NUCLEOTIDE SEQUENCE [LARGE SCALE GENOMIC DNA]</scope>
    <source>
        <strain evidence="4">TUCIM 6016</strain>
    </source>
</reference>
<protein>
    <recommendedName>
        <fullName evidence="5">Elongator complex protein 6</fullName>
    </recommendedName>
</protein>